<dbReference type="InterPro" id="IPR036264">
    <property type="entry name" value="Bact_exopeptidase_dim_dom"/>
</dbReference>
<name>A0A7W2FN75_9VIBR</name>
<comment type="cofactor">
    <cofactor evidence="2">
        <name>Mn(2+)</name>
        <dbReference type="ChEBI" id="CHEBI:29035"/>
    </cofactor>
    <text evidence="2">The Mn(2+) ion enhances activity.</text>
</comment>
<dbReference type="GO" id="GO:0046872">
    <property type="term" value="F:metal ion binding"/>
    <property type="evidence" value="ECO:0007669"/>
    <property type="project" value="UniProtKB-KW"/>
</dbReference>
<dbReference type="GO" id="GO:0050118">
    <property type="term" value="F:N-acetyldiaminopimelate deacetylase activity"/>
    <property type="evidence" value="ECO:0007669"/>
    <property type="project" value="UniProtKB-ARBA"/>
</dbReference>
<keyword evidence="2" id="KW-0479">Metal-binding</keyword>
<proteinExistence type="predicted"/>
<keyword evidence="5" id="KW-1185">Reference proteome</keyword>
<dbReference type="Gene3D" id="3.30.70.360">
    <property type="match status" value="1"/>
</dbReference>
<reference evidence="4 5" key="1">
    <citation type="submission" date="2020-07" db="EMBL/GenBank/DDBJ databases">
        <title>Vibrio marinisediminis sp. nov., isolated from marine sediment.</title>
        <authorList>
            <person name="Ji X."/>
        </authorList>
    </citation>
    <scope>NUCLEOTIDE SEQUENCE [LARGE SCALE GENOMIC DNA]</scope>
    <source>
        <strain evidence="4 5">404</strain>
    </source>
</reference>
<keyword evidence="2" id="KW-0464">Manganese</keyword>
<feature type="binding site" evidence="2">
    <location>
        <position position="155"/>
    </location>
    <ligand>
        <name>Mn(2+)</name>
        <dbReference type="ChEBI" id="CHEBI:29035"/>
        <label>2</label>
    </ligand>
</feature>
<evidence type="ECO:0000256" key="1">
    <source>
        <dbReference type="ARBA" id="ARBA00022801"/>
    </source>
</evidence>
<protein>
    <submittedName>
        <fullName evidence="4">Amidohydrolase</fullName>
    </submittedName>
</protein>
<keyword evidence="1 4" id="KW-0378">Hydrolase</keyword>
<dbReference type="SUPFAM" id="SSF53187">
    <property type="entry name" value="Zn-dependent exopeptidases"/>
    <property type="match status" value="1"/>
</dbReference>
<dbReference type="SUPFAM" id="SSF55031">
    <property type="entry name" value="Bacterial exopeptidase dimerisation domain"/>
    <property type="match status" value="1"/>
</dbReference>
<dbReference type="Pfam" id="PF07687">
    <property type="entry name" value="M20_dimer"/>
    <property type="match status" value="1"/>
</dbReference>
<dbReference type="Pfam" id="PF01546">
    <property type="entry name" value="Peptidase_M20"/>
    <property type="match status" value="1"/>
</dbReference>
<organism evidence="4 5">
    <name type="scientific">Vibrio marinisediminis</name>
    <dbReference type="NCBI Taxonomy" id="2758441"/>
    <lineage>
        <taxon>Bacteria</taxon>
        <taxon>Pseudomonadati</taxon>
        <taxon>Pseudomonadota</taxon>
        <taxon>Gammaproteobacteria</taxon>
        <taxon>Vibrionales</taxon>
        <taxon>Vibrionaceae</taxon>
        <taxon>Vibrio</taxon>
    </lineage>
</organism>
<sequence length="384" mass="41702">MNLSKEIIEWRHHLHTIPEIGFEEAVTADFIANKLQEFGIEVVRGIGKTGMVGILKRGTSTKSIALRADFDAIPVEEQNDFCYASKNSGMMHGCGHDGHISMLLGAAYQLSQQDDFDGTVYFVFQPAEEQGTGAKAMIEDGLFTRWKMDSIYAMHNLPGLPVGDFLISPSSVMASENHFKIEVLADGGHAAMPHLGSDPVIAACNIVSALQSIITRNLDAIHEPAVLSVTDIKTNGGANVIPTVVTLSGDTRCFTDETQEYIKQAMERVVSGVTAAAGLSYNYEFSNCVLSTVNDASTSAIAVRVAKKVVGESKVNDNCKPYCISEDFSFMQREVPSCYMLVGNGLAGEKGGTALHLPHYDFNDDLLLIGANFWVELVRDQLPK</sequence>
<comment type="caution">
    <text evidence="4">The sequence shown here is derived from an EMBL/GenBank/DDBJ whole genome shotgun (WGS) entry which is preliminary data.</text>
</comment>
<evidence type="ECO:0000313" key="4">
    <source>
        <dbReference type="EMBL" id="MBA5761104.1"/>
    </source>
</evidence>
<gene>
    <name evidence="4" type="ORF">H2O73_02020</name>
</gene>
<dbReference type="InterPro" id="IPR017439">
    <property type="entry name" value="Amidohydrolase"/>
</dbReference>
<evidence type="ECO:0000259" key="3">
    <source>
        <dbReference type="Pfam" id="PF07687"/>
    </source>
</evidence>
<dbReference type="EMBL" id="JACFYF010000001">
    <property type="protein sequence ID" value="MBA5761104.1"/>
    <property type="molecule type" value="Genomic_DNA"/>
</dbReference>
<dbReference type="CDD" id="cd05666">
    <property type="entry name" value="M20_Acy1-like"/>
    <property type="match status" value="1"/>
</dbReference>
<dbReference type="Proteomes" id="UP000571701">
    <property type="component" value="Unassembled WGS sequence"/>
</dbReference>
<evidence type="ECO:0000256" key="2">
    <source>
        <dbReference type="PIRSR" id="PIRSR005962-1"/>
    </source>
</evidence>
<feature type="binding site" evidence="2">
    <location>
        <position position="96"/>
    </location>
    <ligand>
        <name>Mn(2+)</name>
        <dbReference type="ChEBI" id="CHEBI:29035"/>
        <label>2</label>
    </ligand>
</feature>
<accession>A0A7W2FN75</accession>
<dbReference type="PIRSF" id="PIRSF005962">
    <property type="entry name" value="Pept_M20D_amidohydro"/>
    <property type="match status" value="1"/>
</dbReference>
<feature type="binding site" evidence="2">
    <location>
        <position position="356"/>
    </location>
    <ligand>
        <name>Mn(2+)</name>
        <dbReference type="ChEBI" id="CHEBI:29035"/>
        <label>2</label>
    </ligand>
</feature>
<dbReference type="InterPro" id="IPR002933">
    <property type="entry name" value="Peptidase_M20"/>
</dbReference>
<feature type="binding site" evidence="2">
    <location>
        <position position="129"/>
    </location>
    <ligand>
        <name>Mn(2+)</name>
        <dbReference type="ChEBI" id="CHEBI:29035"/>
        <label>2</label>
    </ligand>
</feature>
<dbReference type="PANTHER" id="PTHR11014">
    <property type="entry name" value="PEPTIDASE M20 FAMILY MEMBER"/>
    <property type="match status" value="1"/>
</dbReference>
<dbReference type="InterPro" id="IPR011650">
    <property type="entry name" value="Peptidase_M20_dimer"/>
</dbReference>
<dbReference type="GO" id="GO:0019877">
    <property type="term" value="P:diaminopimelate biosynthetic process"/>
    <property type="evidence" value="ECO:0007669"/>
    <property type="project" value="UniProtKB-ARBA"/>
</dbReference>
<dbReference type="FunFam" id="3.30.70.360:FF:000001">
    <property type="entry name" value="N-acetyldiaminopimelate deacetylase"/>
    <property type="match status" value="1"/>
</dbReference>
<dbReference type="PANTHER" id="PTHR11014:SF63">
    <property type="entry name" value="METALLOPEPTIDASE, PUTATIVE (AFU_ORTHOLOGUE AFUA_6G09600)-RELATED"/>
    <property type="match status" value="1"/>
</dbReference>
<feature type="binding site" evidence="2">
    <location>
        <position position="94"/>
    </location>
    <ligand>
        <name>Mn(2+)</name>
        <dbReference type="ChEBI" id="CHEBI:29035"/>
        <label>2</label>
    </ligand>
</feature>
<dbReference type="Gene3D" id="3.40.630.10">
    <property type="entry name" value="Zn peptidases"/>
    <property type="match status" value="1"/>
</dbReference>
<evidence type="ECO:0000313" key="5">
    <source>
        <dbReference type="Proteomes" id="UP000571701"/>
    </source>
</evidence>
<dbReference type="NCBIfam" id="TIGR01891">
    <property type="entry name" value="amidohydrolases"/>
    <property type="match status" value="1"/>
</dbReference>
<feature type="domain" description="Peptidase M20 dimerisation" evidence="3">
    <location>
        <begin position="179"/>
        <end position="271"/>
    </location>
</feature>
<dbReference type="RefSeq" id="WP_182106004.1">
    <property type="nucleotide sequence ID" value="NZ_JACFYF010000001.1"/>
</dbReference>
<dbReference type="AlphaFoldDB" id="A0A7W2FN75"/>